<gene>
    <name evidence="2" type="ORF">DPMN_161365</name>
</gene>
<accession>A0A9D4ISM0</accession>
<keyword evidence="3" id="KW-1185">Reference proteome</keyword>
<dbReference type="AlphaFoldDB" id="A0A9D4ISM0"/>
<evidence type="ECO:0000313" key="2">
    <source>
        <dbReference type="EMBL" id="KAH3783427.1"/>
    </source>
</evidence>
<name>A0A9D4ISM0_DREPO</name>
<dbReference type="Proteomes" id="UP000828390">
    <property type="component" value="Unassembled WGS sequence"/>
</dbReference>
<reference evidence="2" key="2">
    <citation type="submission" date="2020-11" db="EMBL/GenBank/DDBJ databases">
        <authorList>
            <person name="McCartney M.A."/>
            <person name="Auch B."/>
            <person name="Kono T."/>
            <person name="Mallez S."/>
            <person name="Becker A."/>
            <person name="Gohl D.M."/>
            <person name="Silverstein K.A.T."/>
            <person name="Koren S."/>
            <person name="Bechman K.B."/>
            <person name="Herman A."/>
            <person name="Abrahante J.E."/>
            <person name="Garbe J."/>
        </authorList>
    </citation>
    <scope>NUCLEOTIDE SEQUENCE</scope>
    <source>
        <strain evidence="2">Duluth1</strain>
        <tissue evidence="2">Whole animal</tissue>
    </source>
</reference>
<comment type="caution">
    <text evidence="2">The sequence shown here is derived from an EMBL/GenBank/DDBJ whole genome shotgun (WGS) entry which is preliminary data.</text>
</comment>
<evidence type="ECO:0000256" key="1">
    <source>
        <dbReference type="SAM" id="MobiDB-lite"/>
    </source>
</evidence>
<organism evidence="2 3">
    <name type="scientific">Dreissena polymorpha</name>
    <name type="common">Zebra mussel</name>
    <name type="synonym">Mytilus polymorpha</name>
    <dbReference type="NCBI Taxonomy" id="45954"/>
    <lineage>
        <taxon>Eukaryota</taxon>
        <taxon>Metazoa</taxon>
        <taxon>Spiralia</taxon>
        <taxon>Lophotrochozoa</taxon>
        <taxon>Mollusca</taxon>
        <taxon>Bivalvia</taxon>
        <taxon>Autobranchia</taxon>
        <taxon>Heteroconchia</taxon>
        <taxon>Euheterodonta</taxon>
        <taxon>Imparidentia</taxon>
        <taxon>Neoheterodontei</taxon>
        <taxon>Myida</taxon>
        <taxon>Dreissenoidea</taxon>
        <taxon>Dreissenidae</taxon>
        <taxon>Dreissena</taxon>
    </lineage>
</organism>
<protein>
    <submittedName>
        <fullName evidence="2">Uncharacterized protein</fullName>
    </submittedName>
</protein>
<reference evidence="2" key="1">
    <citation type="journal article" date="2019" name="bioRxiv">
        <title>The Genome of the Zebra Mussel, Dreissena polymorpha: A Resource for Invasive Species Research.</title>
        <authorList>
            <person name="McCartney M.A."/>
            <person name="Auch B."/>
            <person name="Kono T."/>
            <person name="Mallez S."/>
            <person name="Zhang Y."/>
            <person name="Obille A."/>
            <person name="Becker A."/>
            <person name="Abrahante J.E."/>
            <person name="Garbe J."/>
            <person name="Badalamenti J.P."/>
            <person name="Herman A."/>
            <person name="Mangelson H."/>
            <person name="Liachko I."/>
            <person name="Sullivan S."/>
            <person name="Sone E.D."/>
            <person name="Koren S."/>
            <person name="Silverstein K.A.T."/>
            <person name="Beckman K.B."/>
            <person name="Gohl D.M."/>
        </authorList>
    </citation>
    <scope>NUCLEOTIDE SEQUENCE</scope>
    <source>
        <strain evidence="2">Duluth1</strain>
        <tissue evidence="2">Whole animal</tissue>
    </source>
</reference>
<proteinExistence type="predicted"/>
<feature type="compositionally biased region" description="Basic and acidic residues" evidence="1">
    <location>
        <begin position="43"/>
        <end position="62"/>
    </location>
</feature>
<feature type="region of interest" description="Disordered" evidence="1">
    <location>
        <begin position="43"/>
        <end position="65"/>
    </location>
</feature>
<sequence>MRINTYLLGGNGKGGLPLLSCASKYQLPFLKQRQMECSRRENCLTHPTSDKDSVDGPGDRARGTRICTGRALPTELAFLTPSK</sequence>
<dbReference type="EMBL" id="JAIWYP010000008">
    <property type="protein sequence ID" value="KAH3783427.1"/>
    <property type="molecule type" value="Genomic_DNA"/>
</dbReference>
<evidence type="ECO:0000313" key="3">
    <source>
        <dbReference type="Proteomes" id="UP000828390"/>
    </source>
</evidence>